<dbReference type="InParanoid" id="A0A2P5AV27"/>
<evidence type="ECO:0000256" key="1">
    <source>
        <dbReference type="SAM" id="Phobius"/>
    </source>
</evidence>
<feature type="transmembrane region" description="Helical" evidence="1">
    <location>
        <begin position="29"/>
        <end position="48"/>
    </location>
</feature>
<protein>
    <recommendedName>
        <fullName evidence="4">Transmembrane protein</fullName>
    </recommendedName>
</protein>
<name>A0A2P5AV27_TREOI</name>
<keyword evidence="1" id="KW-1133">Transmembrane helix</keyword>
<dbReference type="AlphaFoldDB" id="A0A2P5AV27"/>
<evidence type="ECO:0008006" key="4">
    <source>
        <dbReference type="Google" id="ProtNLM"/>
    </source>
</evidence>
<reference evidence="3" key="1">
    <citation type="submission" date="2016-06" db="EMBL/GenBank/DDBJ databases">
        <title>Parallel loss of symbiosis genes in relatives of nitrogen-fixing non-legume Parasponia.</title>
        <authorList>
            <person name="Van Velzen R."/>
            <person name="Holmer R."/>
            <person name="Bu F."/>
            <person name="Rutten L."/>
            <person name="Van Zeijl A."/>
            <person name="Liu W."/>
            <person name="Santuari L."/>
            <person name="Cao Q."/>
            <person name="Sharma T."/>
            <person name="Shen D."/>
            <person name="Roswanjaya Y."/>
            <person name="Wardhani T."/>
            <person name="Kalhor M.S."/>
            <person name="Jansen J."/>
            <person name="Van den Hoogen J."/>
            <person name="Gungor B."/>
            <person name="Hartog M."/>
            <person name="Hontelez J."/>
            <person name="Verver J."/>
            <person name="Yang W.-C."/>
            <person name="Schijlen E."/>
            <person name="Repin R."/>
            <person name="Schilthuizen M."/>
            <person name="Schranz E."/>
            <person name="Heidstra R."/>
            <person name="Miyata K."/>
            <person name="Fedorova E."/>
            <person name="Kohlen W."/>
            <person name="Bisseling T."/>
            <person name="Smit S."/>
            <person name="Geurts R."/>
        </authorList>
    </citation>
    <scope>NUCLEOTIDE SEQUENCE [LARGE SCALE GENOMIC DNA]</scope>
    <source>
        <strain evidence="3">cv. RG33-2</strain>
    </source>
</reference>
<feature type="transmembrane region" description="Helical" evidence="1">
    <location>
        <begin position="145"/>
        <end position="165"/>
    </location>
</feature>
<keyword evidence="3" id="KW-1185">Reference proteome</keyword>
<evidence type="ECO:0000313" key="2">
    <source>
        <dbReference type="EMBL" id="PON40358.1"/>
    </source>
</evidence>
<dbReference type="Proteomes" id="UP000237000">
    <property type="component" value="Unassembled WGS sequence"/>
</dbReference>
<dbReference type="EMBL" id="JXTC01000691">
    <property type="protein sequence ID" value="PON40358.1"/>
    <property type="molecule type" value="Genomic_DNA"/>
</dbReference>
<organism evidence="2 3">
    <name type="scientific">Trema orientale</name>
    <name type="common">Charcoal tree</name>
    <name type="synonym">Celtis orientalis</name>
    <dbReference type="NCBI Taxonomy" id="63057"/>
    <lineage>
        <taxon>Eukaryota</taxon>
        <taxon>Viridiplantae</taxon>
        <taxon>Streptophyta</taxon>
        <taxon>Embryophyta</taxon>
        <taxon>Tracheophyta</taxon>
        <taxon>Spermatophyta</taxon>
        <taxon>Magnoliopsida</taxon>
        <taxon>eudicotyledons</taxon>
        <taxon>Gunneridae</taxon>
        <taxon>Pentapetalae</taxon>
        <taxon>rosids</taxon>
        <taxon>fabids</taxon>
        <taxon>Rosales</taxon>
        <taxon>Cannabaceae</taxon>
        <taxon>Trema</taxon>
    </lineage>
</organism>
<proteinExistence type="predicted"/>
<keyword evidence="1" id="KW-0812">Transmembrane</keyword>
<dbReference type="OrthoDB" id="10415176at2759"/>
<gene>
    <name evidence="2" type="ORF">TorRG33x02_340570</name>
</gene>
<evidence type="ECO:0000313" key="3">
    <source>
        <dbReference type="Proteomes" id="UP000237000"/>
    </source>
</evidence>
<sequence>MKQVYRSSNIVGRISLSSKMSRVAGDDHLMTMKIIGLDVMIMIMIMMISRSGGSQNGGVVRTPDLEVGQHLSEVRGLFLEAGVLLQDPVVALGHVVELVDEAVVLVPQPDHLGPELVQVLLLPHPRPPSRLPVRYHPPLPPLVDYPHLLLMITAMMMIIVLLGLVRGGRRRLRVVW</sequence>
<comment type="caution">
    <text evidence="2">The sequence shown here is derived from an EMBL/GenBank/DDBJ whole genome shotgun (WGS) entry which is preliminary data.</text>
</comment>
<keyword evidence="1" id="KW-0472">Membrane</keyword>
<accession>A0A2P5AV27</accession>